<dbReference type="STRING" id="246409.I1BVJ4"/>
<dbReference type="PANTHER" id="PTHR23081">
    <property type="entry name" value="RNA POLYMERASE II CTD PHOSPHATASE"/>
    <property type="match status" value="1"/>
</dbReference>
<dbReference type="RefSeq" id="XP_067515620.1">
    <property type="nucleotide sequence ID" value="XM_067659519.1"/>
</dbReference>
<dbReference type="Proteomes" id="UP000009138">
    <property type="component" value="Unassembled WGS sequence"/>
</dbReference>
<dbReference type="Pfam" id="PF00533">
    <property type="entry name" value="BRCT"/>
    <property type="match status" value="1"/>
</dbReference>
<keyword evidence="4" id="KW-0539">Nucleus</keyword>
<reference evidence="10 11" key="1">
    <citation type="journal article" date="2009" name="PLoS Genet.">
        <title>Genomic analysis of the basal lineage fungus Rhizopus oryzae reveals a whole-genome duplication.</title>
        <authorList>
            <person name="Ma L.-J."/>
            <person name="Ibrahim A.S."/>
            <person name="Skory C."/>
            <person name="Grabherr M.G."/>
            <person name="Burger G."/>
            <person name="Butler M."/>
            <person name="Elias M."/>
            <person name="Idnurm A."/>
            <person name="Lang B.F."/>
            <person name="Sone T."/>
            <person name="Abe A."/>
            <person name="Calvo S.E."/>
            <person name="Corrochano L.M."/>
            <person name="Engels R."/>
            <person name="Fu J."/>
            <person name="Hansberg W."/>
            <person name="Kim J.-M."/>
            <person name="Kodira C.D."/>
            <person name="Koehrsen M.J."/>
            <person name="Liu B."/>
            <person name="Miranda-Saavedra D."/>
            <person name="O'Leary S."/>
            <person name="Ortiz-Castellanos L."/>
            <person name="Poulter R."/>
            <person name="Rodriguez-Romero J."/>
            <person name="Ruiz-Herrera J."/>
            <person name="Shen Y.-Q."/>
            <person name="Zeng Q."/>
            <person name="Galagan J."/>
            <person name="Birren B.W."/>
            <person name="Cuomo C.A."/>
            <person name="Wickes B.L."/>
        </authorList>
    </citation>
    <scope>NUCLEOTIDE SEQUENCE [LARGE SCALE GENOMIC DNA]</scope>
    <source>
        <strain evidence="11">RA 99-880 / ATCC MYA-4621 / FGSC 9543 / NRRL 43880</strain>
    </source>
</reference>
<dbReference type="VEuPathDB" id="FungiDB:RO3G_04929"/>
<proteinExistence type="predicted"/>
<dbReference type="OrthoDB" id="10249888at2759"/>
<feature type="compositionally biased region" description="Polar residues" evidence="7">
    <location>
        <begin position="390"/>
        <end position="400"/>
    </location>
</feature>
<evidence type="ECO:0000256" key="1">
    <source>
        <dbReference type="ARBA" id="ARBA00004123"/>
    </source>
</evidence>
<dbReference type="InterPro" id="IPR039189">
    <property type="entry name" value="Fcp1"/>
</dbReference>
<dbReference type="CDD" id="cd07521">
    <property type="entry name" value="HAD_FCP1-like"/>
    <property type="match status" value="1"/>
</dbReference>
<dbReference type="Gene3D" id="3.40.50.1000">
    <property type="entry name" value="HAD superfamily/HAD-like"/>
    <property type="match status" value="1"/>
</dbReference>
<dbReference type="GO" id="GO:0008420">
    <property type="term" value="F:RNA polymerase II CTD heptapeptide repeat phosphatase activity"/>
    <property type="evidence" value="ECO:0007669"/>
    <property type="project" value="InterPro"/>
</dbReference>
<dbReference type="SMART" id="SM00577">
    <property type="entry name" value="CPDc"/>
    <property type="match status" value="1"/>
</dbReference>
<dbReference type="InterPro" id="IPR001357">
    <property type="entry name" value="BRCT_dom"/>
</dbReference>
<dbReference type="AlphaFoldDB" id="I1BVJ4"/>
<dbReference type="GO" id="GO:0005634">
    <property type="term" value="C:nucleus"/>
    <property type="evidence" value="ECO:0007669"/>
    <property type="project" value="UniProtKB-SubCell"/>
</dbReference>
<dbReference type="PROSITE" id="PS50969">
    <property type="entry name" value="FCP1"/>
    <property type="match status" value="1"/>
</dbReference>
<protein>
    <recommendedName>
        <fullName evidence="2">protein-serine/threonine phosphatase</fullName>
        <ecNumber evidence="2">3.1.3.16</ecNumber>
    </recommendedName>
</protein>
<evidence type="ECO:0000313" key="11">
    <source>
        <dbReference type="Proteomes" id="UP000009138"/>
    </source>
</evidence>
<evidence type="ECO:0000256" key="3">
    <source>
        <dbReference type="ARBA" id="ARBA00022801"/>
    </source>
</evidence>
<feature type="domain" description="FCP1 homology" evidence="9">
    <location>
        <begin position="27"/>
        <end position="183"/>
    </location>
</feature>
<feature type="domain" description="BRCT" evidence="8">
    <location>
        <begin position="180"/>
        <end position="274"/>
    </location>
</feature>
<dbReference type="SUPFAM" id="SSF56784">
    <property type="entry name" value="HAD-like"/>
    <property type="match status" value="1"/>
</dbReference>
<evidence type="ECO:0000256" key="7">
    <source>
        <dbReference type="SAM" id="MobiDB-lite"/>
    </source>
</evidence>
<evidence type="ECO:0000256" key="4">
    <source>
        <dbReference type="ARBA" id="ARBA00023242"/>
    </source>
</evidence>
<keyword evidence="11" id="KW-1185">Reference proteome</keyword>
<feature type="region of interest" description="Disordered" evidence="7">
    <location>
        <begin position="133"/>
        <end position="155"/>
    </location>
</feature>
<dbReference type="PROSITE" id="PS50172">
    <property type="entry name" value="BRCT"/>
    <property type="match status" value="1"/>
</dbReference>
<comment type="catalytic activity">
    <reaction evidence="6">
        <text>O-phospho-L-threonyl-[protein] + H2O = L-threonyl-[protein] + phosphate</text>
        <dbReference type="Rhea" id="RHEA:47004"/>
        <dbReference type="Rhea" id="RHEA-COMP:11060"/>
        <dbReference type="Rhea" id="RHEA-COMP:11605"/>
        <dbReference type="ChEBI" id="CHEBI:15377"/>
        <dbReference type="ChEBI" id="CHEBI:30013"/>
        <dbReference type="ChEBI" id="CHEBI:43474"/>
        <dbReference type="ChEBI" id="CHEBI:61977"/>
        <dbReference type="EC" id="3.1.3.16"/>
    </reaction>
</comment>
<dbReference type="SUPFAM" id="SSF52113">
    <property type="entry name" value="BRCT domain"/>
    <property type="match status" value="1"/>
</dbReference>
<dbReference type="GeneID" id="93611900"/>
<evidence type="ECO:0000259" key="8">
    <source>
        <dbReference type="PROSITE" id="PS50172"/>
    </source>
</evidence>
<gene>
    <name evidence="10" type="ORF">RO3G_04929</name>
</gene>
<evidence type="ECO:0000256" key="6">
    <source>
        <dbReference type="ARBA" id="ARBA00048336"/>
    </source>
</evidence>
<dbReference type="PANTHER" id="PTHR23081:SF36">
    <property type="entry name" value="RNA POLYMERASE II SUBUNIT A C-TERMINAL DOMAIN PHOSPHATASE"/>
    <property type="match status" value="1"/>
</dbReference>
<evidence type="ECO:0000256" key="5">
    <source>
        <dbReference type="ARBA" id="ARBA00047761"/>
    </source>
</evidence>
<dbReference type="EMBL" id="CH476734">
    <property type="protein sequence ID" value="EIE80224.1"/>
    <property type="molecule type" value="Genomic_DNA"/>
</dbReference>
<evidence type="ECO:0000313" key="10">
    <source>
        <dbReference type="EMBL" id="EIE80224.1"/>
    </source>
</evidence>
<evidence type="ECO:0000259" key="9">
    <source>
        <dbReference type="PROSITE" id="PS50969"/>
    </source>
</evidence>
<comment type="subcellular location">
    <subcellularLocation>
        <location evidence="1">Nucleus</location>
    </subcellularLocation>
</comment>
<dbReference type="InterPro" id="IPR004274">
    <property type="entry name" value="FCP1_dom"/>
</dbReference>
<dbReference type="CDD" id="cd17729">
    <property type="entry name" value="BRCT_CTDP1"/>
    <property type="match status" value="1"/>
</dbReference>
<dbReference type="OMA" id="WNVCIRC"/>
<feature type="compositionally biased region" description="Acidic residues" evidence="7">
    <location>
        <begin position="401"/>
        <end position="433"/>
    </location>
</feature>
<dbReference type="Gene3D" id="3.40.50.10190">
    <property type="entry name" value="BRCT domain"/>
    <property type="match status" value="1"/>
</dbReference>
<dbReference type="EC" id="3.1.3.16" evidence="2"/>
<organism evidence="10 11">
    <name type="scientific">Rhizopus delemar (strain RA 99-880 / ATCC MYA-4621 / FGSC 9543 / NRRL 43880)</name>
    <name type="common">Mucormycosis agent</name>
    <name type="synonym">Rhizopus arrhizus var. delemar</name>
    <dbReference type="NCBI Taxonomy" id="246409"/>
    <lineage>
        <taxon>Eukaryota</taxon>
        <taxon>Fungi</taxon>
        <taxon>Fungi incertae sedis</taxon>
        <taxon>Mucoromycota</taxon>
        <taxon>Mucoromycotina</taxon>
        <taxon>Mucoromycetes</taxon>
        <taxon>Mucorales</taxon>
        <taxon>Mucorineae</taxon>
        <taxon>Rhizopodaceae</taxon>
        <taxon>Rhizopus</taxon>
    </lineage>
</organism>
<dbReference type="InterPro" id="IPR036412">
    <property type="entry name" value="HAD-like_sf"/>
</dbReference>
<dbReference type="InterPro" id="IPR023214">
    <property type="entry name" value="HAD_sf"/>
</dbReference>
<evidence type="ECO:0000256" key="2">
    <source>
        <dbReference type="ARBA" id="ARBA00013081"/>
    </source>
</evidence>
<dbReference type="eggNOG" id="KOG0323">
    <property type="taxonomic scope" value="Eukaryota"/>
</dbReference>
<feature type="region of interest" description="Disordered" evidence="7">
    <location>
        <begin position="320"/>
        <end position="433"/>
    </location>
</feature>
<dbReference type="InterPro" id="IPR036420">
    <property type="entry name" value="BRCT_dom_sf"/>
</dbReference>
<dbReference type="FunCoup" id="I1BVJ4">
    <property type="interactions" value="333"/>
</dbReference>
<dbReference type="Pfam" id="PF03031">
    <property type="entry name" value="NIF"/>
    <property type="match status" value="1"/>
</dbReference>
<feature type="compositionally biased region" description="Basic and acidic residues" evidence="7">
    <location>
        <begin position="338"/>
        <end position="349"/>
    </location>
</feature>
<comment type="catalytic activity">
    <reaction evidence="5">
        <text>O-phospho-L-seryl-[protein] + H2O = L-seryl-[protein] + phosphate</text>
        <dbReference type="Rhea" id="RHEA:20629"/>
        <dbReference type="Rhea" id="RHEA-COMP:9863"/>
        <dbReference type="Rhea" id="RHEA-COMP:11604"/>
        <dbReference type="ChEBI" id="CHEBI:15377"/>
        <dbReference type="ChEBI" id="CHEBI:29999"/>
        <dbReference type="ChEBI" id="CHEBI:43474"/>
        <dbReference type="ChEBI" id="CHEBI:83421"/>
        <dbReference type="EC" id="3.1.3.16"/>
    </reaction>
</comment>
<keyword evidence="3" id="KW-0378">Hydrolase</keyword>
<accession>I1BVJ4</accession>
<dbReference type="InParanoid" id="I1BVJ4"/>
<sequence>MSYDNIGLTVSRSEAERLEKENAKRLLESRKLSLILDLDQTIVHASCDPRISHWKNEEIRQFTLPKSPTMYYIKLRPGLREFLKEIENLYDLHIYTMGTKDYAKAVAREMDPEGSLFKERILSRDENGFRIKPCKEEKKLENSSNDNKEEEKEDPDILKQIHKEFYKKQQGDVTRIIPALKRNVLSNCHIFFAPDVLHRHIRDPTHSGIWHMAASFGATCSTDLTGKTTHFITLKWDAKTKAAKEYGHAKIVTPAWLLDSTARWKKQNEEAYSLQDAELSDIENPDSVSLEDHLFDEKEEELVENVDWDEVNKELEDFMDESEADNTTDSESVTHTVPVKDDSPTDSLHRKWKRKRAVNEEEEEEEEDRIKKKGKSSVIILSNEEDHDLSMNSETGNNQGNDDDNEVDSYDDDDDDDDLDSLAGILEEELLDL</sequence>
<name>I1BVJ4_RHIO9</name>